<evidence type="ECO:0000259" key="1">
    <source>
        <dbReference type="Pfam" id="PF01370"/>
    </source>
</evidence>
<dbReference type="RefSeq" id="WP_066546444.1">
    <property type="nucleotide sequence ID" value="NZ_MASJ01000024.1"/>
</dbReference>
<sequence length="294" mass="32611">MATILVLGGTRFFGKKLVERLVADGHSVTIATRGETPHSFGDTVEQLCFDRLDEVAFAKAVEGRTWDIAYDNICYSPDEAQVVCRLLNGRIGKLVFTSTMATYAPSAGKKVEADFDPLQYELRMGTRDDFTYGEGKRQAEVVFYKEATFPVVAVRFPIVVGEDDYTERLLFHVQHVLQQKPMAFVNVDARMSYITSDEAAAFLQWAGEHAQAEPYNATANGDYTLAEFIALVEEATGKRAKIALGGDDTTRSPYAVGADWYMDNAKATAHGFTFSQLQDWLPTLLATLVEAEQQ</sequence>
<dbReference type="PANTHER" id="PTHR43245">
    <property type="entry name" value="BIFUNCTIONAL POLYMYXIN RESISTANCE PROTEIN ARNA"/>
    <property type="match status" value="1"/>
</dbReference>
<reference evidence="2 3" key="1">
    <citation type="submission" date="2016-07" db="EMBL/GenBank/DDBJ databases">
        <title>Caryophanon tenue genome sequencing.</title>
        <authorList>
            <person name="Verma A."/>
            <person name="Pal Y."/>
            <person name="Krishnamurthi S."/>
        </authorList>
    </citation>
    <scope>NUCLEOTIDE SEQUENCE [LARGE SCALE GENOMIC DNA]</scope>
    <source>
        <strain evidence="2 3">DSM 14152</strain>
    </source>
</reference>
<comment type="caution">
    <text evidence="2">The sequence shown here is derived from an EMBL/GenBank/DDBJ whole genome shotgun (WGS) entry which is preliminary data.</text>
</comment>
<proteinExistence type="predicted"/>
<dbReference type="InterPro" id="IPR050177">
    <property type="entry name" value="Lipid_A_modif_metabolic_enz"/>
</dbReference>
<accession>A0A1C0YBI0</accession>
<dbReference type="SUPFAM" id="SSF51735">
    <property type="entry name" value="NAD(P)-binding Rossmann-fold domains"/>
    <property type="match status" value="1"/>
</dbReference>
<dbReference type="Gene3D" id="3.40.50.720">
    <property type="entry name" value="NAD(P)-binding Rossmann-like Domain"/>
    <property type="match status" value="1"/>
</dbReference>
<dbReference type="Pfam" id="PF01370">
    <property type="entry name" value="Epimerase"/>
    <property type="match status" value="1"/>
</dbReference>
<organism evidence="2 3">
    <name type="scientific">Caryophanon tenue</name>
    <dbReference type="NCBI Taxonomy" id="33978"/>
    <lineage>
        <taxon>Bacteria</taxon>
        <taxon>Bacillati</taxon>
        <taxon>Bacillota</taxon>
        <taxon>Bacilli</taxon>
        <taxon>Bacillales</taxon>
        <taxon>Caryophanaceae</taxon>
        <taxon>Caryophanon</taxon>
    </lineage>
</organism>
<gene>
    <name evidence="2" type="ORF">A6M13_15340</name>
</gene>
<evidence type="ECO:0000313" key="3">
    <source>
        <dbReference type="Proteomes" id="UP000093199"/>
    </source>
</evidence>
<dbReference type="InterPro" id="IPR001509">
    <property type="entry name" value="Epimerase_deHydtase"/>
</dbReference>
<dbReference type="OrthoDB" id="9809586at2"/>
<dbReference type="InterPro" id="IPR036291">
    <property type="entry name" value="NAD(P)-bd_dom_sf"/>
</dbReference>
<dbReference type="STRING" id="33978.A6M13_15340"/>
<dbReference type="EMBL" id="MASJ01000024">
    <property type="protein sequence ID" value="OCS84546.1"/>
    <property type="molecule type" value="Genomic_DNA"/>
</dbReference>
<name>A0A1C0YBI0_9BACL</name>
<feature type="domain" description="NAD-dependent epimerase/dehydratase" evidence="1">
    <location>
        <begin position="4"/>
        <end position="216"/>
    </location>
</feature>
<dbReference type="Proteomes" id="UP000093199">
    <property type="component" value="Unassembled WGS sequence"/>
</dbReference>
<evidence type="ECO:0000313" key="2">
    <source>
        <dbReference type="EMBL" id="OCS84546.1"/>
    </source>
</evidence>
<dbReference type="PANTHER" id="PTHR43245:SF13">
    <property type="entry name" value="UDP-D-APIOSE_UDP-D-XYLOSE SYNTHASE 2"/>
    <property type="match status" value="1"/>
</dbReference>
<protein>
    <submittedName>
        <fullName evidence="2">NAD-dependent dehydratase</fullName>
    </submittedName>
</protein>
<keyword evidence="3" id="KW-1185">Reference proteome</keyword>
<dbReference type="AlphaFoldDB" id="A0A1C0YBI0"/>